<accession>A0A8J2RMA5</accession>
<comment type="caution">
    <text evidence="1">The sequence shown here is derived from an EMBL/GenBank/DDBJ whole genome shotgun (WGS) entry which is preliminary data.</text>
</comment>
<dbReference type="EMBL" id="CAKKLH010000090">
    <property type="protein sequence ID" value="CAH0102666.1"/>
    <property type="molecule type" value="Genomic_DNA"/>
</dbReference>
<proteinExistence type="predicted"/>
<name>A0A8J2RMA5_9CRUS</name>
<reference evidence="1" key="1">
    <citation type="submission" date="2021-11" db="EMBL/GenBank/DDBJ databases">
        <authorList>
            <person name="Schell T."/>
        </authorList>
    </citation>
    <scope>NUCLEOTIDE SEQUENCE</scope>
    <source>
        <strain evidence="1">M5</strain>
    </source>
</reference>
<sequence>MESFTWCPKSIYPISAFQTSTLILKSPLNIIIPRNSKSCINSYNRRMQSSASQICYTIFQLECMQLCLLHTSMKTQQQIYHSYLSAPETQC</sequence>
<evidence type="ECO:0000313" key="1">
    <source>
        <dbReference type="EMBL" id="CAH0102666.1"/>
    </source>
</evidence>
<keyword evidence="2" id="KW-1185">Reference proteome</keyword>
<evidence type="ECO:0000313" key="2">
    <source>
        <dbReference type="Proteomes" id="UP000789390"/>
    </source>
</evidence>
<dbReference type="Proteomes" id="UP000789390">
    <property type="component" value="Unassembled WGS sequence"/>
</dbReference>
<dbReference type="AlphaFoldDB" id="A0A8J2RMA5"/>
<organism evidence="1 2">
    <name type="scientific">Daphnia galeata</name>
    <dbReference type="NCBI Taxonomy" id="27404"/>
    <lineage>
        <taxon>Eukaryota</taxon>
        <taxon>Metazoa</taxon>
        <taxon>Ecdysozoa</taxon>
        <taxon>Arthropoda</taxon>
        <taxon>Crustacea</taxon>
        <taxon>Branchiopoda</taxon>
        <taxon>Diplostraca</taxon>
        <taxon>Cladocera</taxon>
        <taxon>Anomopoda</taxon>
        <taxon>Daphniidae</taxon>
        <taxon>Daphnia</taxon>
    </lineage>
</organism>
<protein>
    <submittedName>
        <fullName evidence="1">Uncharacterized protein</fullName>
    </submittedName>
</protein>
<gene>
    <name evidence="1" type="ORF">DGAL_LOCUS5109</name>
</gene>